<keyword evidence="1" id="KW-0336">GPI-anchor</keyword>
<keyword evidence="1" id="KW-0472">Membrane</keyword>
<proteinExistence type="inferred from homology"/>
<comment type="catalytic activity">
    <reaction evidence="1">
        <text>an L-aminoacyl-L-amino acid + H2O = 2 an L-alpha-amino acid</text>
        <dbReference type="Rhea" id="RHEA:48940"/>
        <dbReference type="ChEBI" id="CHEBI:15377"/>
        <dbReference type="ChEBI" id="CHEBI:59869"/>
        <dbReference type="ChEBI" id="CHEBI:77460"/>
        <dbReference type="EC" id="3.4.13.19"/>
    </reaction>
</comment>
<dbReference type="GO" id="GO:0070573">
    <property type="term" value="F:metallodipeptidase activity"/>
    <property type="evidence" value="ECO:0007669"/>
    <property type="project" value="InterPro"/>
</dbReference>
<dbReference type="PROSITE" id="PS51365">
    <property type="entry name" value="RENAL_DIPEPTIDASE_2"/>
    <property type="match status" value="1"/>
</dbReference>
<dbReference type="SUPFAM" id="SSF51556">
    <property type="entry name" value="Metallo-dependent hydrolases"/>
    <property type="match status" value="1"/>
</dbReference>
<keyword evidence="1" id="KW-0645">Protease</keyword>
<dbReference type="GO" id="GO:0006508">
    <property type="term" value="P:proteolysis"/>
    <property type="evidence" value="ECO:0007669"/>
    <property type="project" value="UniProtKB-KW"/>
</dbReference>
<dbReference type="AlphaFoldDB" id="A0A8K0C5G8"/>
<comment type="subcellular location">
    <subcellularLocation>
        <location evidence="1">Membrane</location>
        <topology evidence="1">Lipid-anchor</topology>
        <topology evidence="1">GPI-anchor</topology>
    </subcellularLocation>
</comment>
<comment type="caution">
    <text evidence="2">The sequence shown here is derived from an EMBL/GenBank/DDBJ whole genome shotgun (WGS) entry which is preliminary data.</text>
</comment>
<dbReference type="InterPro" id="IPR032466">
    <property type="entry name" value="Metal_Hydrolase"/>
</dbReference>
<accession>A0A8K0C5G8</accession>
<comment type="cofactor">
    <cofactor evidence="1">
        <name>Zn(2+)</name>
        <dbReference type="ChEBI" id="CHEBI:29105"/>
    </cofactor>
</comment>
<dbReference type="GO" id="GO:0046872">
    <property type="term" value="F:metal ion binding"/>
    <property type="evidence" value="ECO:0007669"/>
    <property type="project" value="UniProtKB-UniRule"/>
</dbReference>
<sequence>MKISLAQRFKSKECFVQIKKCFPITRKNAIAASDDSNIEGSLALDNFPLIDGHNDLAWSLNLYKHNQLKNYDFTKDVSLYFDSKCTSCLQTDLPKLKAGKVGAQFWAAYVNCKAQFKDAVAQTLEQIDVIKRLVTKYSEYLQFVTTADGIMQAFKNKKIGSLIGVEGGHQIGNKISVLRTYYELGVRYMTLTHECTTPWADASPLDMSSTNNITEFGRRIILEMNRLGMMVDLSHVSHNVMVQTLDVTKAPVIFSHSSAYKLNAHHRNVRDSVLKKMIKNGGVVMVNFYSKFVSSGNATIKTIVNHINHIVDICGIECVAIGADYNGVVKMPEGLEDVSKYPDLFNLLRELNPKRWTIANLEKLAGRNLLRVFQQVEKVGIEV</sequence>
<dbReference type="EC" id="3.4.13.19" evidence="1"/>
<dbReference type="InterPro" id="IPR000180">
    <property type="entry name" value="Dipep_AS"/>
</dbReference>
<dbReference type="CDD" id="cd01301">
    <property type="entry name" value="rDP_like"/>
    <property type="match status" value="1"/>
</dbReference>
<keyword evidence="1" id="KW-1015">Disulfide bond</keyword>
<name>A0A8K0C5G8_IGNLU</name>
<dbReference type="EMBL" id="VTPC01090838">
    <property type="protein sequence ID" value="KAF2881240.1"/>
    <property type="molecule type" value="Genomic_DNA"/>
</dbReference>
<keyword evidence="1" id="KW-0479">Metal-binding</keyword>
<comment type="subunit">
    <text evidence="1">Homodimer; disulfide-linked.</text>
</comment>
<keyword evidence="1" id="KW-0378">Hydrolase</keyword>
<dbReference type="Proteomes" id="UP000801492">
    <property type="component" value="Unassembled WGS sequence"/>
</dbReference>
<dbReference type="OrthoDB" id="445695at2759"/>
<evidence type="ECO:0000313" key="2">
    <source>
        <dbReference type="EMBL" id="KAF2881240.1"/>
    </source>
</evidence>
<gene>
    <name evidence="2" type="ORF">ILUMI_24935</name>
</gene>
<dbReference type="Gene3D" id="3.20.20.140">
    <property type="entry name" value="Metal-dependent hydrolases"/>
    <property type="match status" value="1"/>
</dbReference>
<dbReference type="PANTHER" id="PTHR10443">
    <property type="entry name" value="MICROSOMAL DIPEPTIDASE"/>
    <property type="match status" value="1"/>
</dbReference>
<keyword evidence="1" id="KW-0325">Glycoprotein</keyword>
<dbReference type="Pfam" id="PF01244">
    <property type="entry name" value="Peptidase_M19"/>
    <property type="match status" value="1"/>
</dbReference>
<reference evidence="2" key="1">
    <citation type="submission" date="2019-08" db="EMBL/GenBank/DDBJ databases">
        <title>The genome of the North American firefly Photinus pyralis.</title>
        <authorList>
            <consortium name="Photinus pyralis genome working group"/>
            <person name="Fallon T.R."/>
            <person name="Sander Lower S.E."/>
            <person name="Weng J.-K."/>
        </authorList>
    </citation>
    <scope>NUCLEOTIDE SEQUENCE</scope>
    <source>
        <strain evidence="2">TRF0915ILg1</strain>
        <tissue evidence="2">Whole body</tissue>
    </source>
</reference>
<keyword evidence="1" id="KW-0482">Metalloprotease</keyword>
<dbReference type="PROSITE" id="PS00869">
    <property type="entry name" value="RENAL_DIPEPTIDASE_1"/>
    <property type="match status" value="1"/>
</dbReference>
<organism evidence="2 3">
    <name type="scientific">Ignelater luminosus</name>
    <name type="common">Cucubano</name>
    <name type="synonym">Pyrophorus luminosus</name>
    <dbReference type="NCBI Taxonomy" id="2038154"/>
    <lineage>
        <taxon>Eukaryota</taxon>
        <taxon>Metazoa</taxon>
        <taxon>Ecdysozoa</taxon>
        <taxon>Arthropoda</taxon>
        <taxon>Hexapoda</taxon>
        <taxon>Insecta</taxon>
        <taxon>Pterygota</taxon>
        <taxon>Neoptera</taxon>
        <taxon>Endopterygota</taxon>
        <taxon>Coleoptera</taxon>
        <taxon>Polyphaga</taxon>
        <taxon>Elateriformia</taxon>
        <taxon>Elateroidea</taxon>
        <taxon>Elateridae</taxon>
        <taxon>Agrypninae</taxon>
        <taxon>Pyrophorini</taxon>
        <taxon>Ignelater</taxon>
    </lineage>
</organism>
<comment type="similarity">
    <text evidence="1">Belongs to the metallo-dependent hydrolases superfamily. Peptidase M19 family.</text>
</comment>
<evidence type="ECO:0000256" key="1">
    <source>
        <dbReference type="RuleBase" id="RU341113"/>
    </source>
</evidence>
<dbReference type="PANTHER" id="PTHR10443:SF45">
    <property type="entry name" value="DIPEPTIDASE"/>
    <property type="match status" value="1"/>
</dbReference>
<dbReference type="InterPro" id="IPR008257">
    <property type="entry name" value="Pept_M19"/>
</dbReference>
<dbReference type="GO" id="GO:0098552">
    <property type="term" value="C:side of membrane"/>
    <property type="evidence" value="ECO:0007669"/>
    <property type="project" value="UniProtKB-KW"/>
</dbReference>
<keyword evidence="1" id="KW-0224">Dipeptidase</keyword>
<evidence type="ECO:0000313" key="3">
    <source>
        <dbReference type="Proteomes" id="UP000801492"/>
    </source>
</evidence>
<keyword evidence="3" id="KW-1185">Reference proteome</keyword>
<keyword evidence="1" id="KW-0449">Lipoprotein</keyword>
<protein>
    <recommendedName>
        <fullName evidence="1">Dipeptidase</fullName>
        <ecNumber evidence="1">3.4.13.19</ecNumber>
    </recommendedName>
</protein>
<keyword evidence="1" id="KW-0862">Zinc</keyword>